<accession>A0AAJ0F066</accession>
<name>A0AAJ0F066_9PEZI</name>
<organism evidence="1 2">
    <name type="scientific">Colletotrichum godetiae</name>
    <dbReference type="NCBI Taxonomy" id="1209918"/>
    <lineage>
        <taxon>Eukaryota</taxon>
        <taxon>Fungi</taxon>
        <taxon>Dikarya</taxon>
        <taxon>Ascomycota</taxon>
        <taxon>Pezizomycotina</taxon>
        <taxon>Sordariomycetes</taxon>
        <taxon>Hypocreomycetidae</taxon>
        <taxon>Glomerellales</taxon>
        <taxon>Glomerellaceae</taxon>
        <taxon>Colletotrichum</taxon>
        <taxon>Colletotrichum acutatum species complex</taxon>
    </lineage>
</organism>
<dbReference type="Proteomes" id="UP001224890">
    <property type="component" value="Unassembled WGS sequence"/>
</dbReference>
<reference evidence="1" key="1">
    <citation type="submission" date="2021-06" db="EMBL/GenBank/DDBJ databases">
        <title>Comparative genomics, transcriptomics and evolutionary studies reveal genomic signatures of adaptation to plant cell wall in hemibiotrophic fungi.</title>
        <authorList>
            <consortium name="DOE Joint Genome Institute"/>
            <person name="Baroncelli R."/>
            <person name="Diaz J.F."/>
            <person name="Benocci T."/>
            <person name="Peng M."/>
            <person name="Battaglia E."/>
            <person name="Haridas S."/>
            <person name="Andreopoulos W."/>
            <person name="Labutti K."/>
            <person name="Pangilinan J."/>
            <person name="Floch G.L."/>
            <person name="Makela M.R."/>
            <person name="Henrissat B."/>
            <person name="Grigoriev I.V."/>
            <person name="Crouch J.A."/>
            <person name="De Vries R.P."/>
            <person name="Sukno S.A."/>
            <person name="Thon M.R."/>
        </authorList>
    </citation>
    <scope>NUCLEOTIDE SEQUENCE</scope>
    <source>
        <strain evidence="1">CBS 193.32</strain>
    </source>
</reference>
<evidence type="ECO:0000313" key="1">
    <source>
        <dbReference type="EMBL" id="KAK1688213.1"/>
    </source>
</evidence>
<sequence>MAYVNRRQTCMGFTENRCAFGLDVADVASSVWLVTTRVADVVAHTSITAQGLGDGSSNEMKCATVQPVSKLLGAGLVDMDHLANDIAHNPSKRQIVRCHRGARSRSSQTVMHRTVKVETLSRGPVSNSMALDDGLCSSGILNRASTDVESCRPDYTKRNLALVAKKRGFDL</sequence>
<evidence type="ECO:0000313" key="2">
    <source>
        <dbReference type="Proteomes" id="UP001224890"/>
    </source>
</evidence>
<protein>
    <submittedName>
        <fullName evidence="1">Uncharacterized protein</fullName>
    </submittedName>
</protein>
<comment type="caution">
    <text evidence="1">The sequence shown here is derived from an EMBL/GenBank/DDBJ whole genome shotgun (WGS) entry which is preliminary data.</text>
</comment>
<proteinExistence type="predicted"/>
<gene>
    <name evidence="1" type="ORF">BDP55DRAFT_629820</name>
</gene>
<dbReference type="RefSeq" id="XP_060431908.1">
    <property type="nucleotide sequence ID" value="XM_060572068.1"/>
</dbReference>
<dbReference type="AlphaFoldDB" id="A0AAJ0F066"/>
<keyword evidence="2" id="KW-1185">Reference proteome</keyword>
<dbReference type="GeneID" id="85456594"/>
<dbReference type="EMBL" id="JAHMHR010000012">
    <property type="protein sequence ID" value="KAK1688213.1"/>
    <property type="molecule type" value="Genomic_DNA"/>
</dbReference>